<dbReference type="AlphaFoldDB" id="B6U775"/>
<evidence type="ECO:0000256" key="1">
    <source>
        <dbReference type="SAM" id="Phobius"/>
    </source>
</evidence>
<proteinExistence type="evidence at transcript level"/>
<dbReference type="PANTHER" id="PTHR35165:SF4">
    <property type="entry name" value="OS03G0126900 PROTEIN"/>
    <property type="match status" value="1"/>
</dbReference>
<keyword evidence="1" id="KW-0472">Membrane</keyword>
<name>B6U775_MAIZE</name>
<organism evidence="2">
    <name type="scientific">Zea mays</name>
    <name type="common">Maize</name>
    <dbReference type="NCBI Taxonomy" id="4577"/>
    <lineage>
        <taxon>Eukaryota</taxon>
        <taxon>Viridiplantae</taxon>
        <taxon>Streptophyta</taxon>
        <taxon>Embryophyta</taxon>
        <taxon>Tracheophyta</taxon>
        <taxon>Spermatophyta</taxon>
        <taxon>Magnoliopsida</taxon>
        <taxon>Liliopsida</taxon>
        <taxon>Poales</taxon>
        <taxon>Poaceae</taxon>
        <taxon>PACMAD clade</taxon>
        <taxon>Panicoideae</taxon>
        <taxon>Andropogonodae</taxon>
        <taxon>Andropogoneae</taxon>
        <taxon>Tripsacinae</taxon>
        <taxon>Zea</taxon>
    </lineage>
</organism>
<keyword evidence="1" id="KW-0812">Transmembrane</keyword>
<protein>
    <submittedName>
        <fullName evidence="2">Uncharacterized protein</fullName>
    </submittedName>
</protein>
<feature type="transmembrane region" description="Helical" evidence="1">
    <location>
        <begin position="86"/>
        <end position="105"/>
    </location>
</feature>
<dbReference type="InterPro" id="IPR032238">
    <property type="entry name" value="ATP-synth_Z"/>
</dbReference>
<accession>B6U775</accession>
<feature type="transmembrane region" description="Helical" evidence="1">
    <location>
        <begin position="52"/>
        <end position="74"/>
    </location>
</feature>
<dbReference type="Pfam" id="PF16594">
    <property type="entry name" value="ATP-synt_Z"/>
    <property type="match status" value="1"/>
</dbReference>
<sequence>MAQREARAADKAVAAGGGETRDAGHVALEMGGGVGELRAGQSATATTTTTTTAWACGAAAAGVGLAGAGALVWWALAFRPARQQMWMVPVGLVLLGTPLLAWLSLSASGACRWLARLRGHQPPVRPAPER</sequence>
<dbReference type="EMBL" id="EU973090">
    <property type="protein sequence ID" value="ACG45208.1"/>
    <property type="molecule type" value="mRNA"/>
</dbReference>
<dbReference type="PANTHER" id="PTHR35165">
    <property type="entry name" value="OS08G0113900 PROTEIN"/>
    <property type="match status" value="1"/>
</dbReference>
<reference evidence="2" key="1">
    <citation type="journal article" date="2009" name="Plant Mol. Biol.">
        <title>Insights into corn genes derived from large-scale cDNA sequencing.</title>
        <authorList>
            <person name="Alexandrov N.N."/>
            <person name="Brover V.V."/>
            <person name="Freidin S."/>
            <person name="Troukhan M.E."/>
            <person name="Tatarinova T.V."/>
            <person name="Zhang H."/>
            <person name="Swaller T.J."/>
            <person name="Lu Y.P."/>
            <person name="Bouck J."/>
            <person name="Flavell R.B."/>
            <person name="Feldmann K.A."/>
        </authorList>
    </citation>
    <scope>NUCLEOTIDE SEQUENCE</scope>
</reference>
<evidence type="ECO:0000313" key="2">
    <source>
        <dbReference type="EMBL" id="ACG45208.1"/>
    </source>
</evidence>
<keyword evidence="1" id="KW-1133">Transmembrane helix</keyword>